<dbReference type="InterPro" id="IPR036291">
    <property type="entry name" value="NAD(P)-bd_dom_sf"/>
</dbReference>
<dbReference type="PANTHER" id="PTHR24321:SF8">
    <property type="entry name" value="ESTRADIOL 17-BETA-DEHYDROGENASE 8-RELATED"/>
    <property type="match status" value="1"/>
</dbReference>
<accession>A0AAW1QHZ1</accession>
<keyword evidence="2" id="KW-0560">Oxidoreductase</keyword>
<dbReference type="GO" id="GO:0016491">
    <property type="term" value="F:oxidoreductase activity"/>
    <property type="evidence" value="ECO:0007669"/>
    <property type="project" value="UniProtKB-KW"/>
</dbReference>
<dbReference type="AlphaFoldDB" id="A0AAW1QHZ1"/>
<dbReference type="Proteomes" id="UP001438707">
    <property type="component" value="Unassembled WGS sequence"/>
</dbReference>
<dbReference type="PRINTS" id="PR00081">
    <property type="entry name" value="GDHRDH"/>
</dbReference>
<dbReference type="PROSITE" id="PS00061">
    <property type="entry name" value="ADH_SHORT"/>
    <property type="match status" value="1"/>
</dbReference>
<name>A0AAW1QHZ1_9CHLO</name>
<comment type="caution">
    <text evidence="3">The sequence shown here is derived from an EMBL/GenBank/DDBJ whole genome shotgun (WGS) entry which is preliminary data.</text>
</comment>
<keyword evidence="4" id="KW-1185">Reference proteome</keyword>
<dbReference type="InterPro" id="IPR002347">
    <property type="entry name" value="SDR_fam"/>
</dbReference>
<dbReference type="PANTHER" id="PTHR24321">
    <property type="entry name" value="DEHYDROGENASES, SHORT CHAIN"/>
    <property type="match status" value="1"/>
</dbReference>
<evidence type="ECO:0000256" key="2">
    <source>
        <dbReference type="ARBA" id="ARBA00023002"/>
    </source>
</evidence>
<dbReference type="InterPro" id="IPR020904">
    <property type="entry name" value="Sc_DH/Rdtase_CS"/>
</dbReference>
<comment type="similarity">
    <text evidence="1">Belongs to the short-chain dehydrogenases/reductases (SDR) family.</text>
</comment>
<evidence type="ECO:0000313" key="4">
    <source>
        <dbReference type="Proteomes" id="UP001438707"/>
    </source>
</evidence>
<dbReference type="FunFam" id="3.40.50.720:FF:000084">
    <property type="entry name" value="Short-chain dehydrogenase reductase"/>
    <property type="match status" value="1"/>
</dbReference>
<organism evidence="3 4">
    <name type="scientific">Apatococcus lobatus</name>
    <dbReference type="NCBI Taxonomy" id="904363"/>
    <lineage>
        <taxon>Eukaryota</taxon>
        <taxon>Viridiplantae</taxon>
        <taxon>Chlorophyta</taxon>
        <taxon>core chlorophytes</taxon>
        <taxon>Trebouxiophyceae</taxon>
        <taxon>Chlorellales</taxon>
        <taxon>Chlorellaceae</taxon>
        <taxon>Apatococcus</taxon>
    </lineage>
</organism>
<protein>
    <submittedName>
        <fullName evidence="3">Uncharacterized protein</fullName>
    </submittedName>
</protein>
<dbReference type="PRINTS" id="PR00080">
    <property type="entry name" value="SDRFAMILY"/>
</dbReference>
<dbReference type="SUPFAM" id="SSF51735">
    <property type="entry name" value="NAD(P)-binding Rossmann-fold domains"/>
    <property type="match status" value="1"/>
</dbReference>
<evidence type="ECO:0000313" key="3">
    <source>
        <dbReference type="EMBL" id="KAK9821047.1"/>
    </source>
</evidence>
<dbReference type="Gene3D" id="3.40.50.720">
    <property type="entry name" value="NAD(P)-binding Rossmann-like Domain"/>
    <property type="match status" value="1"/>
</dbReference>
<gene>
    <name evidence="3" type="ORF">WJX74_005667</name>
</gene>
<sequence>MKGSPACSQLGSRPFPGALQGFAPFRASRTSKGLVTCLANNSKTAVVSGTGTFDGIGRACVREFLKQGYKVVGLDVNDPEDEQKDQVLQQHQGSYQLLKADLSKEGDVKDAISTATDFFGKQVNCIVNNAGLAIPVMAEDPSERIASYRKFLAVNLEGAFILAEACIPFMPAGHSSIINISSIRGKLAEPNTEGYTSSKAGMLGLTRAQAVSLDKKVRVNCVMPGWIDTPGSSAEITQDKHDWHLVGRAGDPRDIAHAVIFLADDEKAGFISGQELMVDGGVSAKLVYPE</sequence>
<reference evidence="3 4" key="1">
    <citation type="journal article" date="2024" name="Nat. Commun.">
        <title>Phylogenomics reveals the evolutionary origins of lichenization in chlorophyte algae.</title>
        <authorList>
            <person name="Puginier C."/>
            <person name="Libourel C."/>
            <person name="Otte J."/>
            <person name="Skaloud P."/>
            <person name="Haon M."/>
            <person name="Grisel S."/>
            <person name="Petersen M."/>
            <person name="Berrin J.G."/>
            <person name="Delaux P.M."/>
            <person name="Dal Grande F."/>
            <person name="Keller J."/>
        </authorList>
    </citation>
    <scope>NUCLEOTIDE SEQUENCE [LARGE SCALE GENOMIC DNA]</scope>
    <source>
        <strain evidence="3 4">SAG 2145</strain>
    </source>
</reference>
<proteinExistence type="inferred from homology"/>
<dbReference type="EMBL" id="JALJOS010000041">
    <property type="protein sequence ID" value="KAK9821047.1"/>
    <property type="molecule type" value="Genomic_DNA"/>
</dbReference>
<dbReference type="CDD" id="cd05233">
    <property type="entry name" value="SDR_c"/>
    <property type="match status" value="1"/>
</dbReference>
<dbReference type="Pfam" id="PF13561">
    <property type="entry name" value="adh_short_C2"/>
    <property type="match status" value="1"/>
</dbReference>
<evidence type="ECO:0000256" key="1">
    <source>
        <dbReference type="ARBA" id="ARBA00006484"/>
    </source>
</evidence>